<evidence type="ECO:0000313" key="2">
    <source>
        <dbReference type="Proteomes" id="UP000239735"/>
    </source>
</evidence>
<protein>
    <submittedName>
        <fullName evidence="1">Uncharacterized protein</fullName>
    </submittedName>
</protein>
<dbReference type="AlphaFoldDB" id="A0A2N9M539"/>
<dbReference type="EMBL" id="OKRB01000141">
    <property type="protein sequence ID" value="SPE30619.1"/>
    <property type="molecule type" value="Genomic_DNA"/>
</dbReference>
<proteinExistence type="predicted"/>
<gene>
    <name evidence="1" type="ORF">SBA5_80004</name>
</gene>
<dbReference type="Proteomes" id="UP000239735">
    <property type="component" value="Unassembled WGS sequence"/>
</dbReference>
<sequence>METGARLRPHPLYRTYNSLIYMLVAKQQSPSSAHQWDGTRRQEQPEDSVLSGLKCVSWLLRLN</sequence>
<organism evidence="1 2">
    <name type="scientific">Candidatus Sulfuritelmatomonas gaucii</name>
    <dbReference type="NCBI Taxonomy" id="2043161"/>
    <lineage>
        <taxon>Bacteria</taxon>
        <taxon>Pseudomonadati</taxon>
        <taxon>Acidobacteriota</taxon>
        <taxon>Terriglobia</taxon>
        <taxon>Terriglobales</taxon>
        <taxon>Acidobacteriaceae</taxon>
        <taxon>Candidatus Sulfuritelmatomonas</taxon>
    </lineage>
</organism>
<accession>A0A2N9M539</accession>
<name>A0A2N9M539_9BACT</name>
<evidence type="ECO:0000313" key="1">
    <source>
        <dbReference type="EMBL" id="SPE30619.1"/>
    </source>
</evidence>
<reference evidence="2" key="1">
    <citation type="submission" date="2018-02" db="EMBL/GenBank/DDBJ databases">
        <authorList>
            <person name="Hausmann B."/>
        </authorList>
    </citation>
    <scope>NUCLEOTIDE SEQUENCE [LARGE SCALE GENOMIC DNA]</scope>
    <source>
        <strain evidence="2">Peat soil MAG SbA5</strain>
    </source>
</reference>